<accession>A0A221SXW9</accession>
<gene>
    <name evidence="2" type="ORF">DFI_11255</name>
</gene>
<dbReference type="STRING" id="317577.GCA_000419625_01675"/>
<name>A0A221SXW9_9DEIO</name>
<dbReference type="AlphaFoldDB" id="A0A221SXW9"/>
<keyword evidence="3" id="KW-1185">Reference proteome</keyword>
<dbReference type="Proteomes" id="UP000259030">
    <property type="component" value="Chromosome"/>
</dbReference>
<dbReference type="KEGG" id="dfc:DFI_11255"/>
<evidence type="ECO:0000256" key="1">
    <source>
        <dbReference type="SAM" id="MobiDB-lite"/>
    </source>
</evidence>
<evidence type="ECO:0000313" key="2">
    <source>
        <dbReference type="EMBL" id="ASN81498.1"/>
    </source>
</evidence>
<evidence type="ECO:0000313" key="3">
    <source>
        <dbReference type="Proteomes" id="UP000259030"/>
    </source>
</evidence>
<sequence>MGEEHPGRPTPGSAPDTTLESGRAAPVQPAAEQSGTDRLGTNRADADQLSAGMQAINRPENDQGRDPVGNTSVSTPITQETHTGSATATQGMNTNLDPHVQGGPTTGADRAAADEIIDQKTRGQDE</sequence>
<feature type="compositionally biased region" description="Polar residues" evidence="1">
    <location>
        <begin position="69"/>
        <end position="96"/>
    </location>
</feature>
<feature type="compositionally biased region" description="Basic and acidic residues" evidence="1">
    <location>
        <begin position="111"/>
        <end position="126"/>
    </location>
</feature>
<proteinExistence type="predicted"/>
<dbReference type="EMBL" id="CP021081">
    <property type="protein sequence ID" value="ASN81498.1"/>
    <property type="molecule type" value="Genomic_DNA"/>
</dbReference>
<feature type="region of interest" description="Disordered" evidence="1">
    <location>
        <begin position="1"/>
        <end position="126"/>
    </location>
</feature>
<protein>
    <submittedName>
        <fullName evidence="2">Uncharacterized protein</fullName>
    </submittedName>
</protein>
<organism evidence="2 3">
    <name type="scientific">Deinococcus ficus</name>
    <dbReference type="NCBI Taxonomy" id="317577"/>
    <lineage>
        <taxon>Bacteria</taxon>
        <taxon>Thermotogati</taxon>
        <taxon>Deinococcota</taxon>
        <taxon>Deinococci</taxon>
        <taxon>Deinococcales</taxon>
        <taxon>Deinococcaceae</taxon>
        <taxon>Deinococcus</taxon>
    </lineage>
</organism>
<dbReference type="RefSeq" id="WP_118375884.1">
    <property type="nucleotide sequence ID" value="NZ_CP021081.1"/>
</dbReference>
<reference evidence="2 3" key="1">
    <citation type="submission" date="2017-05" db="EMBL/GenBank/DDBJ databases">
        <title>The complete genome sequence of Deinococcus ficus isolated from the rhizosphere of the Ficus religiosa L. in Taiwan.</title>
        <authorList>
            <person name="Wu K.-M."/>
            <person name="Liao T.-L."/>
            <person name="Liu Y.-M."/>
            <person name="Young C.-C."/>
            <person name="Tsai S.-F."/>
        </authorList>
    </citation>
    <scope>NUCLEOTIDE SEQUENCE [LARGE SCALE GENOMIC DNA]</scope>
    <source>
        <strain evidence="2 3">CC-FR2-10</strain>
    </source>
</reference>